<name>A0ABP0Y4V0_9ROSI</name>
<accession>A0ABP0Y4V0</accession>
<evidence type="ECO:0000313" key="1">
    <source>
        <dbReference type="EMBL" id="CAK9315449.1"/>
    </source>
</evidence>
<sequence length="67" mass="7179">HAIWAVGGCGCATMGMGRAWVGFGGRGRHGRNSCGRQFLHRGHAVWAWKWAAFAAQGVCRTGYADTT</sequence>
<dbReference type="EMBL" id="OZ021736">
    <property type="protein sequence ID" value="CAK9315449.1"/>
    <property type="molecule type" value="Genomic_DNA"/>
</dbReference>
<dbReference type="Proteomes" id="UP001642487">
    <property type="component" value="Chromosome 2"/>
</dbReference>
<organism evidence="1 2">
    <name type="scientific">Citrullus colocynthis</name>
    <name type="common">colocynth</name>
    <dbReference type="NCBI Taxonomy" id="252529"/>
    <lineage>
        <taxon>Eukaryota</taxon>
        <taxon>Viridiplantae</taxon>
        <taxon>Streptophyta</taxon>
        <taxon>Embryophyta</taxon>
        <taxon>Tracheophyta</taxon>
        <taxon>Spermatophyta</taxon>
        <taxon>Magnoliopsida</taxon>
        <taxon>eudicotyledons</taxon>
        <taxon>Gunneridae</taxon>
        <taxon>Pentapetalae</taxon>
        <taxon>rosids</taxon>
        <taxon>fabids</taxon>
        <taxon>Cucurbitales</taxon>
        <taxon>Cucurbitaceae</taxon>
        <taxon>Benincaseae</taxon>
        <taxon>Citrullus</taxon>
    </lineage>
</organism>
<keyword evidence="2" id="KW-1185">Reference proteome</keyword>
<proteinExistence type="predicted"/>
<protein>
    <submittedName>
        <fullName evidence="1">Uncharacterized protein</fullName>
    </submittedName>
</protein>
<feature type="non-terminal residue" evidence="1">
    <location>
        <position position="1"/>
    </location>
</feature>
<reference evidence="1 2" key="1">
    <citation type="submission" date="2024-03" db="EMBL/GenBank/DDBJ databases">
        <authorList>
            <person name="Gkanogiannis A."/>
            <person name="Becerra Lopez-Lavalle L."/>
        </authorList>
    </citation>
    <scope>NUCLEOTIDE SEQUENCE [LARGE SCALE GENOMIC DNA]</scope>
</reference>
<evidence type="ECO:0000313" key="2">
    <source>
        <dbReference type="Proteomes" id="UP001642487"/>
    </source>
</evidence>
<gene>
    <name evidence="1" type="ORF">CITCOLO1_LOCUS7245</name>
</gene>